<name>A0AAN7W572_9PEZI</name>
<proteinExistence type="predicted"/>
<dbReference type="AlphaFoldDB" id="A0AAN7W572"/>
<evidence type="ECO:0000313" key="2">
    <source>
        <dbReference type="Proteomes" id="UP001310594"/>
    </source>
</evidence>
<protein>
    <submittedName>
        <fullName evidence="1">Uncharacterized protein</fullName>
    </submittedName>
</protein>
<accession>A0AAN7W572</accession>
<dbReference type="EMBL" id="JAVRQU010000021">
    <property type="protein sequence ID" value="KAK5691501.1"/>
    <property type="molecule type" value="Genomic_DNA"/>
</dbReference>
<sequence length="126" mass="14485">MLSPNWRLWLETLAPDSRHYMQNLYVTSTHQDLITHLTRNYLLPYGCEINFAEPEGHDALPLGDFTYKITPPPYEEVVMVDEMELAIVEPAQPINHVDEKVQSRRRKALSKLCQDLGVGPPGRGWL</sequence>
<dbReference type="Proteomes" id="UP001310594">
    <property type="component" value="Unassembled WGS sequence"/>
</dbReference>
<reference evidence="1" key="1">
    <citation type="submission" date="2023-08" db="EMBL/GenBank/DDBJ databases">
        <title>Black Yeasts Isolated from many extreme environments.</title>
        <authorList>
            <person name="Coleine C."/>
            <person name="Stajich J.E."/>
            <person name="Selbmann L."/>
        </authorList>
    </citation>
    <scope>NUCLEOTIDE SEQUENCE</scope>
    <source>
        <strain evidence="1">CCFEE 5810</strain>
    </source>
</reference>
<evidence type="ECO:0000313" key="1">
    <source>
        <dbReference type="EMBL" id="KAK5691501.1"/>
    </source>
</evidence>
<comment type="caution">
    <text evidence="1">The sequence shown here is derived from an EMBL/GenBank/DDBJ whole genome shotgun (WGS) entry which is preliminary data.</text>
</comment>
<organism evidence="1 2">
    <name type="scientific">Elasticomyces elasticus</name>
    <dbReference type="NCBI Taxonomy" id="574655"/>
    <lineage>
        <taxon>Eukaryota</taxon>
        <taxon>Fungi</taxon>
        <taxon>Dikarya</taxon>
        <taxon>Ascomycota</taxon>
        <taxon>Pezizomycotina</taxon>
        <taxon>Dothideomycetes</taxon>
        <taxon>Dothideomycetidae</taxon>
        <taxon>Mycosphaerellales</taxon>
        <taxon>Teratosphaeriaceae</taxon>
        <taxon>Elasticomyces</taxon>
    </lineage>
</organism>
<gene>
    <name evidence="1" type="ORF">LTR97_011494</name>
</gene>